<dbReference type="InterPro" id="IPR027417">
    <property type="entry name" value="P-loop_NTPase"/>
</dbReference>
<evidence type="ECO:0000313" key="7">
    <source>
        <dbReference type="Proteomes" id="UP000386847"/>
    </source>
</evidence>
<dbReference type="EMBL" id="CP045725">
    <property type="protein sequence ID" value="QGF23376.1"/>
    <property type="molecule type" value="Genomic_DNA"/>
</dbReference>
<dbReference type="Proteomes" id="UP000386847">
    <property type="component" value="Chromosome"/>
</dbReference>
<keyword evidence="1 3" id="KW-0547">Nucleotide-binding</keyword>
<protein>
    <recommendedName>
        <fullName evidence="5">FtsK domain-containing protein</fullName>
    </recommendedName>
</protein>
<keyword evidence="7" id="KW-1185">Reference proteome</keyword>
<name>A0A5Q2FGE5_9ACTN</name>
<feature type="region of interest" description="Disordered" evidence="4">
    <location>
        <begin position="1"/>
        <end position="66"/>
    </location>
</feature>
<proteinExistence type="predicted"/>
<organism evidence="6 7">
    <name type="scientific">Raineyella fluvialis</name>
    <dbReference type="NCBI Taxonomy" id="2662261"/>
    <lineage>
        <taxon>Bacteria</taxon>
        <taxon>Bacillati</taxon>
        <taxon>Actinomycetota</taxon>
        <taxon>Actinomycetes</taxon>
        <taxon>Propionibacteriales</taxon>
        <taxon>Propionibacteriaceae</taxon>
        <taxon>Raineyella</taxon>
    </lineage>
</organism>
<dbReference type="PANTHER" id="PTHR22683">
    <property type="entry name" value="SPORULATION PROTEIN RELATED"/>
    <property type="match status" value="1"/>
</dbReference>
<dbReference type="KEGG" id="rain:Rai3103_06545"/>
<evidence type="ECO:0000259" key="5">
    <source>
        <dbReference type="PROSITE" id="PS50901"/>
    </source>
</evidence>
<dbReference type="InterPro" id="IPR050206">
    <property type="entry name" value="FtsK/SpoIIIE/SftA"/>
</dbReference>
<evidence type="ECO:0000313" key="6">
    <source>
        <dbReference type="EMBL" id="QGF23376.1"/>
    </source>
</evidence>
<dbReference type="PROSITE" id="PS50901">
    <property type="entry name" value="FTSK"/>
    <property type="match status" value="1"/>
</dbReference>
<gene>
    <name evidence="6" type="ORF">Rai3103_06545</name>
</gene>
<dbReference type="Pfam" id="PF01580">
    <property type="entry name" value="FtsK_SpoIIIE"/>
    <property type="match status" value="1"/>
</dbReference>
<evidence type="ECO:0000256" key="2">
    <source>
        <dbReference type="ARBA" id="ARBA00022840"/>
    </source>
</evidence>
<dbReference type="GO" id="GO:0005524">
    <property type="term" value="F:ATP binding"/>
    <property type="evidence" value="ECO:0007669"/>
    <property type="project" value="UniProtKB-UniRule"/>
</dbReference>
<feature type="domain" description="FtsK" evidence="5">
    <location>
        <begin position="451"/>
        <end position="657"/>
    </location>
</feature>
<accession>A0A5Q2FGE5</accession>
<reference evidence="6 7" key="1">
    <citation type="submission" date="2019-10" db="EMBL/GenBank/DDBJ databases">
        <title>Genomic analysis of Raineyella sp. CBA3103.</title>
        <authorList>
            <person name="Roh S.W."/>
        </authorList>
    </citation>
    <scope>NUCLEOTIDE SEQUENCE [LARGE SCALE GENOMIC DNA]</scope>
    <source>
        <strain evidence="6 7">CBA3103</strain>
    </source>
</reference>
<feature type="binding site" evidence="3">
    <location>
        <begin position="472"/>
        <end position="479"/>
    </location>
    <ligand>
        <name>ATP</name>
        <dbReference type="ChEBI" id="CHEBI:30616"/>
    </ligand>
</feature>
<keyword evidence="2 3" id="KW-0067">ATP-binding</keyword>
<dbReference type="InterPro" id="IPR002543">
    <property type="entry name" value="FtsK_dom"/>
</dbReference>
<feature type="compositionally biased region" description="Basic and acidic residues" evidence="4">
    <location>
        <begin position="18"/>
        <end position="33"/>
    </location>
</feature>
<dbReference type="Gene3D" id="3.40.50.300">
    <property type="entry name" value="P-loop containing nucleotide triphosphate hydrolases"/>
    <property type="match status" value="1"/>
</dbReference>
<dbReference type="PANTHER" id="PTHR22683:SF41">
    <property type="entry name" value="DNA TRANSLOCASE FTSK"/>
    <property type="match status" value="1"/>
</dbReference>
<dbReference type="SUPFAM" id="SSF52540">
    <property type="entry name" value="P-loop containing nucleoside triphosphate hydrolases"/>
    <property type="match status" value="1"/>
</dbReference>
<evidence type="ECO:0000256" key="1">
    <source>
        <dbReference type="ARBA" id="ARBA00022741"/>
    </source>
</evidence>
<evidence type="ECO:0000256" key="3">
    <source>
        <dbReference type="PROSITE-ProRule" id="PRU00289"/>
    </source>
</evidence>
<dbReference type="GO" id="GO:0003677">
    <property type="term" value="F:DNA binding"/>
    <property type="evidence" value="ECO:0007669"/>
    <property type="project" value="InterPro"/>
</dbReference>
<dbReference type="AlphaFoldDB" id="A0A5Q2FGE5"/>
<evidence type="ECO:0000256" key="4">
    <source>
        <dbReference type="SAM" id="MobiDB-lite"/>
    </source>
</evidence>
<sequence length="994" mass="106538">MLTPESDDSYSLGFGGKHMTEGDSARRRIHIEGEPQWNGGRPSGRFVPGSTFRPQTPPQRSGAEDVPSILAEESGRQLDRAVVDVRRRVATLKGRLESVSALIPALAEATSAADERELALARARAESQREAQLDSVIRRFEADSRRGMTGVVDLSRRLAPGWASAICEGSWSPQEVSIPADFVRVGAIPHETVGGVPLIVPMVNHPGLVLSGAASATDNLALSLAARLFAQSPLKHVVLEVFDPKVRGTLGTLTGLRAGHPGAFPPPTVDASSFAGRLDAVMQSAVRNVELSRLAGVSSLTDLWRLRGTPEGTLHLVVILDYPYAVDRALQERLLRIATIGGPSGTSLLVVVDPTAVPDREVIPDELIGRLTLVEVGADTVRVPGYPCDGVPDPALRPDFVEELVRGVGASARLVQGPTIPLESLMPDDVEVPWAHSAEQSLDVVVGRTGREPLTISLRTENPPHPNILIGGAVGQGKSNLVLDIIYGLAVRYSPQELELYLLDFKRGLEFKRFAPDPDGRHWLPHVRVLSLESNQAFGVAVLRSVDDEMERRSQLFKQVGANSLNSYRTLTCSPMPRLLLVVDEFHVLFEGEDRYVDQAVELMDRLAKQGRAYGIHLLLASQTTSGVRGLAIKGNSIFAQFPLRLSLKNTAAESQAILSEGNTAAADLSYRGEVVLNRNFGSDPEGSNVRGMAAYAEPDRMAALQARLWEQGHGEMPMVFVGREYAAWDSSRDHVPEAHGRGLSMMLGRPVAVTREPVVLTVDQDADQTVALVGSDVHVAAAAVNSLVRSAIPTLVERGGSVVILDGLEEGAWLDALAEDVRGAGVGITRVPRADIAGHLTGTLGPAAETAGRGDDRPPLLVVGLGLQRARGMDQAPSTSGFDIDFGFDGDATTGRGVLRRLAREGALMGAHLLGWWSSLRALESDLGMAHDGVAHYVTVGLGLEELRAVAGAMTPPIDGSPRVGWFDRNGDSGLVTVVPFHPDQFRMEDIDG</sequence>